<evidence type="ECO:0000256" key="1">
    <source>
        <dbReference type="ARBA" id="ARBA00004123"/>
    </source>
</evidence>
<dbReference type="SUPFAM" id="SSF46785">
    <property type="entry name" value="Winged helix' DNA-binding domain"/>
    <property type="match status" value="1"/>
</dbReference>
<dbReference type="GO" id="GO:0008278">
    <property type="term" value="C:cohesin complex"/>
    <property type="evidence" value="ECO:0007669"/>
    <property type="project" value="InterPro"/>
</dbReference>
<dbReference type="InterPro" id="IPR039781">
    <property type="entry name" value="Rad21/Rec8-like"/>
</dbReference>
<dbReference type="Pfam" id="PF04824">
    <property type="entry name" value="Rad21_Rec8"/>
    <property type="match status" value="1"/>
</dbReference>
<name>A0A9W7ZMK7_9FUNG</name>
<gene>
    <name evidence="7" type="primary">MCD1_2</name>
    <name evidence="7" type="ORF">IWQ60_012238</name>
</gene>
<comment type="subcellular location">
    <subcellularLocation>
        <location evidence="1">Nucleus</location>
    </subcellularLocation>
</comment>
<organism evidence="7 8">
    <name type="scientific">Tieghemiomyces parasiticus</name>
    <dbReference type="NCBI Taxonomy" id="78921"/>
    <lineage>
        <taxon>Eukaryota</taxon>
        <taxon>Fungi</taxon>
        <taxon>Fungi incertae sedis</taxon>
        <taxon>Zoopagomycota</taxon>
        <taxon>Kickxellomycotina</taxon>
        <taxon>Dimargaritomycetes</taxon>
        <taxon>Dimargaritales</taxon>
        <taxon>Dimargaritaceae</taxon>
        <taxon>Tieghemiomyces</taxon>
    </lineage>
</organism>
<evidence type="ECO:0000259" key="5">
    <source>
        <dbReference type="Pfam" id="PF04824"/>
    </source>
</evidence>
<dbReference type="GO" id="GO:0005634">
    <property type="term" value="C:nucleus"/>
    <property type="evidence" value="ECO:0007669"/>
    <property type="project" value="UniProtKB-SubCell"/>
</dbReference>
<evidence type="ECO:0000259" key="6">
    <source>
        <dbReference type="Pfam" id="PF04825"/>
    </source>
</evidence>
<feature type="region of interest" description="Disordered" evidence="4">
    <location>
        <begin position="223"/>
        <end position="243"/>
    </location>
</feature>
<comment type="similarity">
    <text evidence="2">Belongs to the rad21 family.</text>
</comment>
<keyword evidence="3" id="KW-0539">Nucleus</keyword>
<dbReference type="EMBL" id="JANBPT010001704">
    <property type="protein sequence ID" value="KAJ1905661.1"/>
    <property type="molecule type" value="Genomic_DNA"/>
</dbReference>
<feature type="domain" description="Rad21/Rec8-like protein N-terminal" evidence="6">
    <location>
        <begin position="23"/>
        <end position="126"/>
    </location>
</feature>
<evidence type="ECO:0000256" key="2">
    <source>
        <dbReference type="ARBA" id="ARBA00009870"/>
    </source>
</evidence>
<dbReference type="InterPro" id="IPR036390">
    <property type="entry name" value="WH_DNA-bd_sf"/>
</dbReference>
<feature type="domain" description="Rad21/Rec8-like protein C-terminal eukaryotic" evidence="5">
    <location>
        <begin position="612"/>
        <end position="656"/>
    </location>
</feature>
<evidence type="ECO:0000313" key="7">
    <source>
        <dbReference type="EMBL" id="KAJ1905661.1"/>
    </source>
</evidence>
<protein>
    <submittedName>
        <fullName evidence="7">Sister chromatid cohesion protein 1</fullName>
    </submittedName>
</protein>
<dbReference type="Pfam" id="PF04825">
    <property type="entry name" value="Rad21_Rec8_N"/>
    <property type="match status" value="1"/>
</dbReference>
<dbReference type="Gene3D" id="1.10.10.580">
    <property type="entry name" value="Structural maintenance of chromosome 1. Chain E"/>
    <property type="match status" value="1"/>
</dbReference>
<feature type="region of interest" description="Disordered" evidence="4">
    <location>
        <begin position="500"/>
        <end position="522"/>
    </location>
</feature>
<dbReference type="GO" id="GO:1990414">
    <property type="term" value="P:replication-born double-strand break repair via sister chromatid exchange"/>
    <property type="evidence" value="ECO:0007669"/>
    <property type="project" value="TreeGrafter"/>
</dbReference>
<dbReference type="PANTHER" id="PTHR12585:SF69">
    <property type="entry name" value="FI11703P"/>
    <property type="match status" value="1"/>
</dbReference>
<evidence type="ECO:0000313" key="8">
    <source>
        <dbReference type="Proteomes" id="UP001150569"/>
    </source>
</evidence>
<dbReference type="OrthoDB" id="10071381at2759"/>
<comment type="caution">
    <text evidence="7">The sequence shown here is derived from an EMBL/GenBank/DDBJ whole genome shotgun (WGS) entry which is preliminary data.</text>
</comment>
<dbReference type="PANTHER" id="PTHR12585">
    <property type="entry name" value="SCC1 / RAD21 FAMILY MEMBER"/>
    <property type="match status" value="1"/>
</dbReference>
<sequence>MLLNFITPPQSFNFASPPFNAAMFYAEAILSKKGPLAKVWLAAHWERKLSKTQFLQTNIPSSVGAMMSGDQPPLALRLSGQLLLGVVRIYYRKAKYLLEDCDDALFKIKLAFRPGVVDMPNENATANFNAITLPDSITEFDMMLPDPELPLPGVTGGSVGPDVERAVGLYVSRAQDITLDDSFDIGARSIAFDDGDLLGNAMLEGDEDDGGFRLDFTEDIPATPFPTTAAYGEEDADGPRPVEDSMEVEVGRDAHVDLSFAPESPGALLRPDQSGLFPEDDIGAGLVQSSLFSPKSPEVPLNFTQALNLEEEDSILGGPGHLIATPMTPQVGVGTDTTVPETPQALLFEQPTLPIPRQPRKRKLVVDRTTEISSQLIKAQIEDTSDITVNDVCLPSKAPRLDGVTAFPRTLRLFHSTVPLGVPKALSHLFVRTLPIARPTVTAEPDVTDDVIRADDTGSLAAGESSLLEPAAGEDLLPPFDTVDDDQGFRLDFGDFPLEEPPTDLPEDSTVPPLDPAIPDEGRRPTKLFGDAELAEIQAADQGTEARDGEIIPTATIQATGDTTTVGFSKSTLRAIQLIQHETRKMAAAAEDGHMASTQIPREADGHQLAFEPIVENVRRQDTVKLFFELLVLKTKDFIDVKQTRPFGDISIIPRDKLLQVENI</sequence>
<dbReference type="Proteomes" id="UP001150569">
    <property type="component" value="Unassembled WGS sequence"/>
</dbReference>
<evidence type="ECO:0000256" key="4">
    <source>
        <dbReference type="SAM" id="MobiDB-lite"/>
    </source>
</evidence>
<evidence type="ECO:0000256" key="3">
    <source>
        <dbReference type="ARBA" id="ARBA00023242"/>
    </source>
</evidence>
<accession>A0A9W7ZMK7</accession>
<dbReference type="InterPro" id="IPR006909">
    <property type="entry name" value="Rad21/Rec8_C_eu"/>
</dbReference>
<reference evidence="7" key="1">
    <citation type="submission" date="2022-07" db="EMBL/GenBank/DDBJ databases">
        <title>Phylogenomic reconstructions and comparative analyses of Kickxellomycotina fungi.</title>
        <authorList>
            <person name="Reynolds N.K."/>
            <person name="Stajich J.E."/>
            <person name="Barry K."/>
            <person name="Grigoriev I.V."/>
            <person name="Crous P."/>
            <person name="Smith M.E."/>
        </authorList>
    </citation>
    <scope>NUCLEOTIDE SEQUENCE</scope>
    <source>
        <strain evidence="7">RSA 861</strain>
    </source>
</reference>
<dbReference type="GO" id="GO:0003682">
    <property type="term" value="F:chromatin binding"/>
    <property type="evidence" value="ECO:0007669"/>
    <property type="project" value="TreeGrafter"/>
</dbReference>
<keyword evidence="8" id="KW-1185">Reference proteome</keyword>
<dbReference type="GO" id="GO:0007062">
    <property type="term" value="P:sister chromatid cohesion"/>
    <property type="evidence" value="ECO:0007669"/>
    <property type="project" value="InterPro"/>
</dbReference>
<dbReference type="AlphaFoldDB" id="A0A9W7ZMK7"/>
<dbReference type="InterPro" id="IPR023093">
    <property type="entry name" value="ScpA-like_C"/>
</dbReference>
<proteinExistence type="inferred from homology"/>
<dbReference type="InterPro" id="IPR006910">
    <property type="entry name" value="Rad21_Rec8_N"/>
</dbReference>